<evidence type="ECO:0000313" key="2">
    <source>
        <dbReference type="Proteomes" id="UP000708148"/>
    </source>
</evidence>
<dbReference type="PANTHER" id="PTHR33675:SF1">
    <property type="entry name" value="HOLOCARBOXYLASE SYNTHETASE"/>
    <property type="match status" value="1"/>
</dbReference>
<organism evidence="1 2">
    <name type="scientific">Ostreobium quekettii</name>
    <dbReference type="NCBI Taxonomy" id="121088"/>
    <lineage>
        <taxon>Eukaryota</taxon>
        <taxon>Viridiplantae</taxon>
        <taxon>Chlorophyta</taxon>
        <taxon>core chlorophytes</taxon>
        <taxon>Ulvophyceae</taxon>
        <taxon>TCBD clade</taxon>
        <taxon>Bryopsidales</taxon>
        <taxon>Ostreobineae</taxon>
        <taxon>Ostreobiaceae</taxon>
        <taxon>Ostreobium</taxon>
    </lineage>
</organism>
<dbReference type="EMBL" id="CAJHUC010000959">
    <property type="protein sequence ID" value="CAD7699144.1"/>
    <property type="molecule type" value="Genomic_DNA"/>
</dbReference>
<dbReference type="AlphaFoldDB" id="A0A8S1IZC4"/>
<dbReference type="Proteomes" id="UP000708148">
    <property type="component" value="Unassembled WGS sequence"/>
</dbReference>
<proteinExistence type="predicted"/>
<sequence>MAKKRKQEMQPEEDSGLYHAFVGAANAVSHLFTQAQKEQRAAASAAARASLERTAAWLDGQAGAPEGAVPKWALRQFLNEEHLKAGGTGLYCRQQRAGIDSSQEGETRDG</sequence>
<dbReference type="PANTHER" id="PTHR33675">
    <property type="entry name" value="NUCLEAR RECEPTOR FAMILY 2 GROUP C PROTEIN"/>
    <property type="match status" value="1"/>
</dbReference>
<accession>A0A8S1IZC4</accession>
<dbReference type="OrthoDB" id="755598at2759"/>
<reference evidence="1" key="1">
    <citation type="submission" date="2020-12" db="EMBL/GenBank/DDBJ databases">
        <authorList>
            <person name="Iha C."/>
        </authorList>
    </citation>
    <scope>NUCLEOTIDE SEQUENCE</scope>
</reference>
<comment type="caution">
    <text evidence="1">The sequence shown here is derived from an EMBL/GenBank/DDBJ whole genome shotgun (WGS) entry which is preliminary data.</text>
</comment>
<protein>
    <submittedName>
        <fullName evidence="1">Uncharacterized protein</fullName>
    </submittedName>
</protein>
<name>A0A8S1IZC4_9CHLO</name>
<gene>
    <name evidence="1" type="ORF">OSTQU699_LOCUS4503</name>
</gene>
<keyword evidence="2" id="KW-1185">Reference proteome</keyword>
<evidence type="ECO:0000313" key="1">
    <source>
        <dbReference type="EMBL" id="CAD7699144.1"/>
    </source>
</evidence>